<evidence type="ECO:0000259" key="1">
    <source>
        <dbReference type="Pfam" id="PF05713"/>
    </source>
</evidence>
<keyword evidence="3" id="KW-1185">Reference proteome</keyword>
<accession>A0A1I1QWR2</accession>
<sequence length="112" mass="13193">MNNQNKTRMVFYLDFNDKILLNNQCELLQVKASFYIRQCVLEKLGKPILEVKQKQLETKNYILQLFKIGNNLNQISRKLNSGIKLKLTDEDLIISDIEELKKHIIDIKSKLN</sequence>
<dbReference type="AlphaFoldDB" id="A0A1I1QWR2"/>
<dbReference type="Proteomes" id="UP000199439">
    <property type="component" value="Unassembled WGS sequence"/>
</dbReference>
<dbReference type="Pfam" id="PF05713">
    <property type="entry name" value="MobC"/>
    <property type="match status" value="1"/>
</dbReference>
<organism evidence="2 3">
    <name type="scientific">Algibacter pectinivorans</name>
    <dbReference type="NCBI Taxonomy" id="870482"/>
    <lineage>
        <taxon>Bacteria</taxon>
        <taxon>Pseudomonadati</taxon>
        <taxon>Bacteroidota</taxon>
        <taxon>Flavobacteriia</taxon>
        <taxon>Flavobacteriales</taxon>
        <taxon>Flavobacteriaceae</taxon>
        <taxon>Algibacter</taxon>
    </lineage>
</organism>
<evidence type="ECO:0000313" key="2">
    <source>
        <dbReference type="EMBL" id="SFD24318.1"/>
    </source>
</evidence>
<dbReference type="STRING" id="870482.SAMN04487987_10750"/>
<protein>
    <submittedName>
        <fullName evidence="2">Mobilisation protein (MobC)</fullName>
    </submittedName>
</protein>
<reference evidence="3" key="1">
    <citation type="submission" date="2016-10" db="EMBL/GenBank/DDBJ databases">
        <authorList>
            <person name="Varghese N."/>
            <person name="Submissions S."/>
        </authorList>
    </citation>
    <scope>NUCLEOTIDE SEQUENCE [LARGE SCALE GENOMIC DNA]</scope>
    <source>
        <strain evidence="3">DSM 25730</strain>
    </source>
</reference>
<proteinExistence type="predicted"/>
<dbReference type="RefSeq" id="WP_092852172.1">
    <property type="nucleotide sequence ID" value="NZ_FOMI01000007.1"/>
</dbReference>
<gene>
    <name evidence="2" type="ORF">SAMN04487987_10750</name>
</gene>
<feature type="domain" description="Bacterial mobilisation" evidence="1">
    <location>
        <begin position="63"/>
        <end position="84"/>
    </location>
</feature>
<evidence type="ECO:0000313" key="3">
    <source>
        <dbReference type="Proteomes" id="UP000199439"/>
    </source>
</evidence>
<dbReference type="InterPro" id="IPR008687">
    <property type="entry name" value="MobC"/>
</dbReference>
<dbReference type="EMBL" id="FOMI01000007">
    <property type="protein sequence ID" value="SFD24318.1"/>
    <property type="molecule type" value="Genomic_DNA"/>
</dbReference>
<name>A0A1I1QWR2_9FLAO</name>
<dbReference type="OrthoDB" id="681025at2"/>